<dbReference type="Gene3D" id="2.40.30.170">
    <property type="match status" value="1"/>
</dbReference>
<evidence type="ECO:0000313" key="9">
    <source>
        <dbReference type="Proteomes" id="UP000026249"/>
    </source>
</evidence>
<keyword evidence="2 3" id="KW-0175">Coiled coil</keyword>
<dbReference type="Proteomes" id="UP000026249">
    <property type="component" value="Unassembled WGS sequence"/>
</dbReference>
<comment type="subcellular location">
    <subcellularLocation>
        <location evidence="1">Cell envelope</location>
    </subcellularLocation>
</comment>
<feature type="domain" description="YbhG-like alpha-helical hairpin" evidence="6">
    <location>
        <begin position="658"/>
        <end position="775"/>
    </location>
</feature>
<dbReference type="InterPro" id="IPR058792">
    <property type="entry name" value="Beta-barrel_RND_2"/>
</dbReference>
<comment type="caution">
    <text evidence="8">The sequence shown here is derived from an EMBL/GenBank/DDBJ whole genome shotgun (WGS) entry which is preliminary data.</text>
</comment>
<feature type="region of interest" description="Disordered" evidence="4">
    <location>
        <begin position="103"/>
        <end position="193"/>
    </location>
</feature>
<feature type="transmembrane region" description="Helical" evidence="5">
    <location>
        <begin position="238"/>
        <end position="258"/>
    </location>
</feature>
<feature type="transmembrane region" description="Helical" evidence="5">
    <location>
        <begin position="471"/>
        <end position="490"/>
    </location>
</feature>
<feature type="compositionally biased region" description="Basic and acidic residues" evidence="4">
    <location>
        <begin position="8"/>
        <end position="17"/>
    </location>
</feature>
<dbReference type="EMBL" id="JFKE01000004">
    <property type="protein sequence ID" value="KAJ55408.1"/>
    <property type="molecule type" value="Genomic_DNA"/>
</dbReference>
<protein>
    <submittedName>
        <fullName evidence="8">Uncharacterized protein</fullName>
    </submittedName>
</protein>
<dbReference type="InterPro" id="IPR059052">
    <property type="entry name" value="HH_YbhG-like"/>
</dbReference>
<dbReference type="Pfam" id="PF25881">
    <property type="entry name" value="HH_YBHG"/>
    <property type="match status" value="1"/>
</dbReference>
<dbReference type="InterPro" id="IPR050465">
    <property type="entry name" value="UPF0194_transport"/>
</dbReference>
<keyword evidence="5" id="KW-0812">Transmembrane</keyword>
<evidence type="ECO:0000256" key="3">
    <source>
        <dbReference type="SAM" id="Coils"/>
    </source>
</evidence>
<feature type="transmembrane region" description="Helical" evidence="5">
    <location>
        <begin position="345"/>
        <end position="362"/>
    </location>
</feature>
<feature type="transmembrane region" description="Helical" evidence="5">
    <location>
        <begin position="442"/>
        <end position="465"/>
    </location>
</feature>
<gene>
    <name evidence="8" type="ORF">ACMU_11980</name>
</gene>
<feature type="compositionally biased region" description="Acidic residues" evidence="4">
    <location>
        <begin position="123"/>
        <end position="140"/>
    </location>
</feature>
<dbReference type="Pfam" id="PF25954">
    <property type="entry name" value="Beta-barrel_RND_2"/>
    <property type="match status" value="1"/>
</dbReference>
<evidence type="ECO:0000259" key="7">
    <source>
        <dbReference type="Pfam" id="PF25954"/>
    </source>
</evidence>
<evidence type="ECO:0000313" key="8">
    <source>
        <dbReference type="EMBL" id="KAJ55408.1"/>
    </source>
</evidence>
<evidence type="ECO:0000259" key="6">
    <source>
        <dbReference type="Pfam" id="PF25881"/>
    </source>
</evidence>
<dbReference type="PANTHER" id="PTHR32347:SF23">
    <property type="entry name" value="BLL5650 PROTEIN"/>
    <property type="match status" value="1"/>
</dbReference>
<proteinExistence type="predicted"/>
<evidence type="ECO:0000256" key="4">
    <source>
        <dbReference type="SAM" id="MobiDB-lite"/>
    </source>
</evidence>
<dbReference type="SUPFAM" id="SSF111369">
    <property type="entry name" value="HlyD-like secretion proteins"/>
    <property type="match status" value="1"/>
</dbReference>
<dbReference type="STRING" id="1454373.ACMU_11980"/>
<feature type="compositionally biased region" description="Basic and acidic residues" evidence="4">
    <location>
        <begin position="154"/>
        <end position="174"/>
    </location>
</feature>
<dbReference type="Gene3D" id="1.10.287.470">
    <property type="entry name" value="Helix hairpin bin"/>
    <property type="match status" value="1"/>
</dbReference>
<feature type="region of interest" description="Disordered" evidence="4">
    <location>
        <begin position="1"/>
        <end position="33"/>
    </location>
</feature>
<evidence type="ECO:0000256" key="2">
    <source>
        <dbReference type="ARBA" id="ARBA00023054"/>
    </source>
</evidence>
<keyword evidence="5" id="KW-0472">Membrane</keyword>
<feature type="domain" description="CusB-like beta-barrel" evidence="7">
    <location>
        <begin position="819"/>
        <end position="891"/>
    </location>
</feature>
<keyword evidence="9" id="KW-1185">Reference proteome</keyword>
<reference evidence="8 9" key="1">
    <citation type="submission" date="2014-03" db="EMBL/GenBank/DDBJ databases">
        <title>Draft Genome Sequence of Actibacterium mucosum KCTC 23349, a Marine Alphaproteobacterium with Complex Ionic Requirements Isolated from Mediterranean Seawater at Malvarrosa Beach, Valencia, Spain.</title>
        <authorList>
            <person name="Arahal D.R."/>
            <person name="Shao Z."/>
            <person name="Lai Q."/>
            <person name="Pujalte M.J."/>
        </authorList>
    </citation>
    <scope>NUCLEOTIDE SEQUENCE [LARGE SCALE GENOMIC DNA]</scope>
    <source>
        <strain evidence="8 9">KCTC 23349</strain>
    </source>
</reference>
<feature type="transmembrane region" description="Helical" evidence="5">
    <location>
        <begin position="307"/>
        <end position="324"/>
    </location>
</feature>
<keyword evidence="5" id="KW-1133">Transmembrane helix</keyword>
<feature type="transmembrane region" description="Helical" evidence="5">
    <location>
        <begin position="368"/>
        <end position="392"/>
    </location>
</feature>
<name>A0A037ZH23_9RHOB</name>
<dbReference type="GO" id="GO:0030313">
    <property type="term" value="C:cell envelope"/>
    <property type="evidence" value="ECO:0007669"/>
    <property type="project" value="UniProtKB-SubCell"/>
</dbReference>
<evidence type="ECO:0000256" key="1">
    <source>
        <dbReference type="ARBA" id="ARBA00004196"/>
    </source>
</evidence>
<organism evidence="8 9">
    <name type="scientific">Actibacterium mucosum KCTC 23349</name>
    <dbReference type="NCBI Taxonomy" id="1454373"/>
    <lineage>
        <taxon>Bacteria</taxon>
        <taxon>Pseudomonadati</taxon>
        <taxon>Pseudomonadota</taxon>
        <taxon>Alphaproteobacteria</taxon>
        <taxon>Rhodobacterales</taxon>
        <taxon>Roseobacteraceae</taxon>
        <taxon>Actibacterium</taxon>
    </lineage>
</organism>
<feature type="transmembrane region" description="Helical" evidence="5">
    <location>
        <begin position="278"/>
        <end position="301"/>
    </location>
</feature>
<dbReference type="Gene3D" id="2.40.50.100">
    <property type="match status" value="1"/>
</dbReference>
<dbReference type="PANTHER" id="PTHR32347">
    <property type="entry name" value="EFFLUX SYSTEM COMPONENT YKNX-RELATED"/>
    <property type="match status" value="1"/>
</dbReference>
<dbReference type="AlphaFoldDB" id="A0A037ZH23"/>
<accession>A0A037ZH23</accession>
<sequence>MAAQNAAKKPDGAEQKSYRLNPKVTLTKPGKNDGKVTAFVKHSENGRLWKLGAEELFLLTELDRGQDPAVIASDFQKQFGKSVKSSVVTGFARQMLGAGVLKQVAETDVPPSPAAKTPKPAATDEDTPEESRESDDDMAQLEDLVFNEDPTGDAPKDAEAKAKKPKGPKPDGAPKTRLFGGGKKAAAPSGLADPSIANRDVKFERGGFSADEPLKMPGLLHLFDPSALLRGLNGVFGFWSYVSWLLYPLVLFAILVVLQRPLEFMLGLAESRELFSRIGFLVISFFTVNLFTTLVTGVVAHRQGAEIKSFGLIFLLFVLPRFAIDQLSVYRLEKQGKLAFFAAGLKARLFLFGFSTVIWVVMRQSGTIIPDLAVAISLISAFSFLLMALPLLQGDGYRWLSTYYDQPMLRQRSFAYLLGQSEKMNEHFGVPTRAEKWAFASYGLGAVLVTGMIAGLLLVVVTRALEGRFGGTGVVMLAVLIAVALTWMAVMKRNQKAAGEALVKAEIADKIAEHQAARGRSESTELVPVDRPRGQLIPQGQRTGTAIARPAATAVGMPRQGGGRQLSGVYADDAPVAPTRWFLRLIAVGALTAFCYAAFLPYSYDVGGDFTILPDARSSVSARVAGELIEINVAEGEVVEAGQVLARLSEAQPRLMVATAEADLASARNRLQQLLDGPPEEDVQVAREQVRTAELALPFAEGQAERAENLLSRGAISTAEAERFQRAFIEAQQALNSANANLESVLAPATASEIAIAEAEIERINAQLEFAQLALESVEIRAPVAGRVVTENVALILGTFLDVGDLFVEIEDHKIARAEVSVSETDIGLVKVGDTVRLKAWATSEEERTGQVIALAPLAEDLDLGRVVRVKTQFENTGGFYRPGMTGFAKIDGAEMPAWQAFTRLFDRFFRIEVWGWIP</sequence>
<feature type="coiled-coil region" evidence="3">
    <location>
        <begin position="721"/>
        <end position="781"/>
    </location>
</feature>
<evidence type="ECO:0000256" key="5">
    <source>
        <dbReference type="SAM" id="Phobius"/>
    </source>
</evidence>